<dbReference type="PANTHER" id="PTHR33376:SF7">
    <property type="entry name" value="C4-DICARBOXYLATE-BINDING PROTEIN DCTB"/>
    <property type="match status" value="1"/>
</dbReference>
<keyword evidence="2" id="KW-0813">Transport</keyword>
<dbReference type="NCBIfam" id="TIGR00787">
    <property type="entry name" value="dctP"/>
    <property type="match status" value="1"/>
</dbReference>
<dbReference type="RefSeq" id="WP_088700701.1">
    <property type="nucleotide sequence ID" value="NZ_JPUA01000034.1"/>
</dbReference>
<evidence type="ECO:0000313" key="5">
    <source>
        <dbReference type="EMBL" id="OWV28715.1"/>
    </source>
</evidence>
<dbReference type="EMBL" id="JPUA01000034">
    <property type="protein sequence ID" value="OWV28715.1"/>
    <property type="molecule type" value="Genomic_DNA"/>
</dbReference>
<evidence type="ECO:0000256" key="4">
    <source>
        <dbReference type="SAM" id="SignalP"/>
    </source>
</evidence>
<feature type="chain" id="PRO_5012783626" evidence="4">
    <location>
        <begin position="31"/>
        <end position="336"/>
    </location>
</feature>
<dbReference type="InterPro" id="IPR018389">
    <property type="entry name" value="DctP_fam"/>
</dbReference>
<accession>A0A246RYT7</accession>
<dbReference type="InterPro" id="IPR038404">
    <property type="entry name" value="TRAP_DctP_sf"/>
</dbReference>
<dbReference type="PIRSF" id="PIRSF006470">
    <property type="entry name" value="DctB"/>
    <property type="match status" value="1"/>
</dbReference>
<reference evidence="5 6" key="1">
    <citation type="submission" date="2014-08" db="EMBL/GenBank/DDBJ databases">
        <title>Draft genome sequence of a novel L-asparaginase producing marine bacterium, Halomonas campaniensis.</title>
        <authorList>
            <person name="Sundarakrishnan B."/>
            <person name="Moushumi Priya A."/>
            <person name="Raman G."/>
            <person name="Sakthivel N."/>
            <person name="Park S."/>
            <person name="Jayachandran S."/>
        </authorList>
    </citation>
    <scope>NUCLEOTIDE SEQUENCE [LARGE SCALE GENOMIC DNA]</scope>
    <source>
        <strain evidence="5 6">SK03</strain>
    </source>
</reference>
<evidence type="ECO:0000256" key="1">
    <source>
        <dbReference type="ARBA" id="ARBA00009023"/>
    </source>
</evidence>
<keyword evidence="3 4" id="KW-0732">Signal</keyword>
<protein>
    <submittedName>
        <fullName evidence="5">C4-dicarboxylate ABC transporter substrate-binding protein</fullName>
    </submittedName>
</protein>
<dbReference type="AlphaFoldDB" id="A0A246RYT7"/>
<dbReference type="Proteomes" id="UP000197334">
    <property type="component" value="Unassembled WGS sequence"/>
</dbReference>
<proteinExistence type="inferred from homology"/>
<feature type="signal peptide" evidence="4">
    <location>
        <begin position="1"/>
        <end position="30"/>
    </location>
</feature>
<dbReference type="InterPro" id="IPR004682">
    <property type="entry name" value="TRAP_DctP"/>
</dbReference>
<dbReference type="NCBIfam" id="NF037995">
    <property type="entry name" value="TRAP_S1"/>
    <property type="match status" value="1"/>
</dbReference>
<evidence type="ECO:0000256" key="3">
    <source>
        <dbReference type="ARBA" id="ARBA00022729"/>
    </source>
</evidence>
<name>A0A246RYT7_9GAMM</name>
<gene>
    <name evidence="5" type="ORF">JI62_13645</name>
</gene>
<dbReference type="GO" id="GO:0030288">
    <property type="term" value="C:outer membrane-bounded periplasmic space"/>
    <property type="evidence" value="ECO:0007669"/>
    <property type="project" value="InterPro"/>
</dbReference>
<sequence length="336" mass="36876">MKKQFKNMKLKALACSFALGTLVHTGMASADINIKFHHDLPEDSAQHLAAERFRDMVAERSGGEISVEIFPNNTLGDDVEVTQQLQMGAVEAAIIPTAKLSGFVPAMQIVDLPFLFPSPDVAHTVLDGQAGDDLLATVEQVGLKGVTFWESGFKQFTCDQPVNGPEDFAGQKVRVMQSPIIMEQFKAMGANPVPIAFGETYNALQQRIVDCQENPLVSITQMKFYEVQSDVVISNHAYLAYAFLFSQSWFDSLSPENQALLTDAARETTAFQREETARRETGYIATIEASGTNVSTLDDAQLMAFRESTASVHDEFANEIGADLMAEFQQAIADTE</sequence>
<dbReference type="CDD" id="cd13603">
    <property type="entry name" value="PBP2_TRAP_Siap_TeaA_like"/>
    <property type="match status" value="1"/>
</dbReference>
<dbReference type="Pfam" id="PF03480">
    <property type="entry name" value="DctP"/>
    <property type="match status" value="1"/>
</dbReference>
<dbReference type="OrthoDB" id="9771186at2"/>
<evidence type="ECO:0000256" key="2">
    <source>
        <dbReference type="ARBA" id="ARBA00022448"/>
    </source>
</evidence>
<dbReference type="PANTHER" id="PTHR33376">
    <property type="match status" value="1"/>
</dbReference>
<evidence type="ECO:0000313" key="6">
    <source>
        <dbReference type="Proteomes" id="UP000197334"/>
    </source>
</evidence>
<comment type="caution">
    <text evidence="5">The sequence shown here is derived from an EMBL/GenBank/DDBJ whole genome shotgun (WGS) entry which is preliminary data.</text>
</comment>
<dbReference type="Gene3D" id="3.40.190.170">
    <property type="entry name" value="Bacterial extracellular solute-binding protein, family 7"/>
    <property type="match status" value="1"/>
</dbReference>
<comment type="similarity">
    <text evidence="1">Belongs to the bacterial solute-binding protein 7 family.</text>
</comment>
<keyword evidence="6" id="KW-1185">Reference proteome</keyword>
<dbReference type="GO" id="GO:0055085">
    <property type="term" value="P:transmembrane transport"/>
    <property type="evidence" value="ECO:0007669"/>
    <property type="project" value="InterPro"/>
</dbReference>
<organism evidence="5 6">
    <name type="scientific">Halomonas campaniensis</name>
    <dbReference type="NCBI Taxonomy" id="213554"/>
    <lineage>
        <taxon>Bacteria</taxon>
        <taxon>Pseudomonadati</taxon>
        <taxon>Pseudomonadota</taxon>
        <taxon>Gammaproteobacteria</taxon>
        <taxon>Oceanospirillales</taxon>
        <taxon>Halomonadaceae</taxon>
        <taxon>Halomonas</taxon>
    </lineage>
</organism>